<dbReference type="Proteomes" id="UP000256964">
    <property type="component" value="Unassembled WGS sequence"/>
</dbReference>
<dbReference type="Gene3D" id="3.40.50.1580">
    <property type="entry name" value="Nucleoside phosphorylase domain"/>
    <property type="match status" value="1"/>
</dbReference>
<feature type="signal peptide" evidence="2">
    <location>
        <begin position="1"/>
        <end position="21"/>
    </location>
</feature>
<feature type="chain" id="PRO_5017026378" evidence="2">
    <location>
        <begin position="22"/>
        <end position="405"/>
    </location>
</feature>
<evidence type="ECO:0000256" key="1">
    <source>
        <dbReference type="PIRNR" id="PIRNR013171"/>
    </source>
</evidence>
<comment type="similarity">
    <text evidence="1">Belongs to the NUP family.</text>
</comment>
<dbReference type="EMBL" id="KZ857446">
    <property type="protein sequence ID" value="RDX44750.1"/>
    <property type="molecule type" value="Genomic_DNA"/>
</dbReference>
<dbReference type="GO" id="GO:0055085">
    <property type="term" value="P:transmembrane transport"/>
    <property type="evidence" value="ECO:0007669"/>
    <property type="project" value="InterPro"/>
</dbReference>
<proteinExistence type="inferred from homology"/>
<protein>
    <submittedName>
        <fullName evidence="3">Purine nucleoside permease</fullName>
    </submittedName>
</protein>
<dbReference type="GO" id="GO:0005783">
    <property type="term" value="C:endoplasmic reticulum"/>
    <property type="evidence" value="ECO:0007669"/>
    <property type="project" value="TreeGrafter"/>
</dbReference>
<evidence type="ECO:0000313" key="4">
    <source>
        <dbReference type="Proteomes" id="UP000256964"/>
    </source>
</evidence>
<evidence type="ECO:0000313" key="3">
    <source>
        <dbReference type="EMBL" id="RDX44750.1"/>
    </source>
</evidence>
<accession>A0A371CWV0</accession>
<gene>
    <name evidence="3" type="ORF">OH76DRAFT_1466083</name>
</gene>
<dbReference type="InterPro" id="IPR009486">
    <property type="entry name" value="Pur_nuclsid_perm"/>
</dbReference>
<dbReference type="PANTHER" id="PTHR38643:SF1">
    <property type="entry name" value="PURINE NUCLEOSIDE PERMEASE C285.05-RELATED"/>
    <property type="match status" value="1"/>
</dbReference>
<keyword evidence="4" id="KW-1185">Reference proteome</keyword>
<keyword evidence="1" id="KW-0813">Transport</keyword>
<reference evidence="3 4" key="1">
    <citation type="journal article" date="2018" name="Biotechnol. Biofuels">
        <title>Integrative visual omics of the white-rot fungus Polyporus brumalis exposes the biotechnological potential of its oxidative enzymes for delignifying raw plant biomass.</title>
        <authorList>
            <person name="Miyauchi S."/>
            <person name="Rancon A."/>
            <person name="Drula E."/>
            <person name="Hage H."/>
            <person name="Chaduli D."/>
            <person name="Favel A."/>
            <person name="Grisel S."/>
            <person name="Henrissat B."/>
            <person name="Herpoel-Gimbert I."/>
            <person name="Ruiz-Duenas F.J."/>
            <person name="Chevret D."/>
            <person name="Hainaut M."/>
            <person name="Lin J."/>
            <person name="Wang M."/>
            <person name="Pangilinan J."/>
            <person name="Lipzen A."/>
            <person name="Lesage-Meessen L."/>
            <person name="Navarro D."/>
            <person name="Riley R."/>
            <person name="Grigoriev I.V."/>
            <person name="Zhou S."/>
            <person name="Raouche S."/>
            <person name="Rosso M.N."/>
        </authorList>
    </citation>
    <scope>NUCLEOTIDE SEQUENCE [LARGE SCALE GENOMIC DNA]</scope>
    <source>
        <strain evidence="3 4">BRFM 1820</strain>
    </source>
</reference>
<dbReference type="PIRSF" id="PIRSF013171">
    <property type="entry name" value="Pur_nuclsid_perm"/>
    <property type="match status" value="1"/>
</dbReference>
<dbReference type="AlphaFoldDB" id="A0A371CWV0"/>
<dbReference type="OrthoDB" id="2331083at2759"/>
<keyword evidence="2" id="KW-0732">Signal</keyword>
<dbReference type="STRING" id="139420.A0A371CWV0"/>
<dbReference type="Pfam" id="PF06516">
    <property type="entry name" value="NUP"/>
    <property type="match status" value="1"/>
</dbReference>
<name>A0A371CWV0_9APHY</name>
<dbReference type="GO" id="GO:0003824">
    <property type="term" value="F:catalytic activity"/>
    <property type="evidence" value="ECO:0007669"/>
    <property type="project" value="InterPro"/>
</dbReference>
<dbReference type="PANTHER" id="PTHR38643">
    <property type="entry name" value="PURINE NUCLEOSIDE PERMEASE C285.05-RELATED"/>
    <property type="match status" value="1"/>
</dbReference>
<evidence type="ECO:0000256" key="2">
    <source>
        <dbReference type="SAM" id="SignalP"/>
    </source>
</evidence>
<comment type="function">
    <text evidence="1">Nucleoside permease that transports adenosine and guanosine.</text>
</comment>
<organism evidence="3 4">
    <name type="scientific">Lentinus brumalis</name>
    <dbReference type="NCBI Taxonomy" id="2498619"/>
    <lineage>
        <taxon>Eukaryota</taxon>
        <taxon>Fungi</taxon>
        <taxon>Dikarya</taxon>
        <taxon>Basidiomycota</taxon>
        <taxon>Agaricomycotina</taxon>
        <taxon>Agaricomycetes</taxon>
        <taxon>Polyporales</taxon>
        <taxon>Polyporaceae</taxon>
        <taxon>Lentinus</taxon>
    </lineage>
</organism>
<dbReference type="InterPro" id="IPR035994">
    <property type="entry name" value="Nucleoside_phosphorylase_sf"/>
</dbReference>
<sequence length="405" mass="43969">MRTWALPPLFLAYTLSLATYGATTWSSPPYKKTITPKVFIIGMFADEGESWSGIPEFNLLEKNITVPGFSPLFPQAHCTADGDICQLVTGEAEINAAATITALVNSPHFNLTQTYFLIAGIAGISPKLGTLGTVTFARFAVQVGLQYEFDAREKPDNFTTGYVPQGSFSPDEFPQELYGTEVFEVNENLRQFAIRMAKKGRLADNEPSRTYRTNYASDPAFAAGAGPPSVVACDTATSDQFWTGALLGAAFEDTTKLFTNGTGTYCTTQQEDNATLEALLRGALTRRVDFSRVIIMRTASDFDRPFDGETAAENLFLMSPGYDISIKNIPAAGVPVVMGILDGWKETFEKGLKAGNYVGDIFGTLGGVPDFGPGNIFSARSRENEVQRPVSARIAWTADEAVNEH</sequence>
<dbReference type="GO" id="GO:0009116">
    <property type="term" value="P:nucleoside metabolic process"/>
    <property type="evidence" value="ECO:0007669"/>
    <property type="project" value="InterPro"/>
</dbReference>